<evidence type="ECO:0000256" key="1">
    <source>
        <dbReference type="SAM" id="SignalP"/>
    </source>
</evidence>
<dbReference type="RefSeq" id="WP_186412305.1">
    <property type="nucleotide sequence ID" value="NZ_FLQY01000366.1"/>
</dbReference>
<sequence length="190" mass="20092">MSSTVLRNAVFVLCLALMGSIPAMAAASKAQQQAEVRKTSQSVLNQLYRAKPSARAAVKAAVGYATFRNFGMKLFLAGGGGGSGVAVNNVTKKEVFMKMLEVQAGLGFGIKKFSVVFIFETESAFNEFVNSGWEFGGQATAAATDGSSGGSYQGAVSVMPGVWMYQMTDKGLALEMTGKGTKYYKNDDLN</sequence>
<feature type="chain" id="PRO_5008381904" evidence="1">
    <location>
        <begin position="26"/>
        <end position="190"/>
    </location>
</feature>
<name>A0A1A8Y0R3_9RHOO</name>
<dbReference type="Pfam" id="PF04366">
    <property type="entry name" value="Ysc84"/>
    <property type="match status" value="1"/>
</dbReference>
<accession>A0A1A8Y0R3</accession>
<keyword evidence="1" id="KW-0732">Signal</keyword>
<dbReference type="AlphaFoldDB" id="A0A1A8Y0R3"/>
<gene>
    <name evidence="3" type="ORF">PROAA_630012</name>
</gene>
<dbReference type="Proteomes" id="UP000199600">
    <property type="component" value="Unassembled WGS sequence"/>
</dbReference>
<evidence type="ECO:0000259" key="2">
    <source>
        <dbReference type="Pfam" id="PF04366"/>
    </source>
</evidence>
<dbReference type="EMBL" id="FLQY01000366">
    <property type="protein sequence ID" value="SBT10734.1"/>
    <property type="molecule type" value="Genomic_DNA"/>
</dbReference>
<keyword evidence="3" id="KW-0449">Lipoprotein</keyword>
<evidence type="ECO:0000313" key="4">
    <source>
        <dbReference type="Proteomes" id="UP000199600"/>
    </source>
</evidence>
<protein>
    <submittedName>
        <fullName evidence="3">Putative lipoprotein</fullName>
    </submittedName>
</protein>
<feature type="signal peptide" evidence="1">
    <location>
        <begin position="1"/>
        <end position="25"/>
    </location>
</feature>
<feature type="domain" description="Ysc84 actin-binding" evidence="2">
    <location>
        <begin position="102"/>
        <end position="190"/>
    </location>
</feature>
<proteinExistence type="predicted"/>
<organism evidence="3 4">
    <name type="scientific">Candidatus Propionivibrio aalborgensis</name>
    <dbReference type="NCBI Taxonomy" id="1860101"/>
    <lineage>
        <taxon>Bacteria</taxon>
        <taxon>Pseudomonadati</taxon>
        <taxon>Pseudomonadota</taxon>
        <taxon>Betaproteobacteria</taxon>
        <taxon>Rhodocyclales</taxon>
        <taxon>Rhodocyclaceae</taxon>
        <taxon>Propionivibrio</taxon>
    </lineage>
</organism>
<keyword evidence="4" id="KW-1185">Reference proteome</keyword>
<evidence type="ECO:0000313" key="3">
    <source>
        <dbReference type="EMBL" id="SBT10734.1"/>
    </source>
</evidence>
<reference evidence="3 4" key="1">
    <citation type="submission" date="2016-06" db="EMBL/GenBank/DDBJ databases">
        <authorList>
            <person name="Kjaerup R.B."/>
            <person name="Dalgaard T.S."/>
            <person name="Juul-Madsen H.R."/>
        </authorList>
    </citation>
    <scope>NUCLEOTIDE SEQUENCE [LARGE SCALE GENOMIC DNA]</scope>
    <source>
        <strain evidence="3">2</strain>
    </source>
</reference>
<dbReference type="InterPro" id="IPR007461">
    <property type="entry name" value="Ysc84_actin-binding"/>
</dbReference>